<dbReference type="EMBL" id="KJ867411">
    <property type="protein sequence ID" value="AIM52090.1"/>
    <property type="molecule type" value="Genomic_DNA"/>
</dbReference>
<reference evidence="2" key="1">
    <citation type="journal article" date="2014" name="Genome Biol. Evol.">
        <title>The mitochondrial genomes of the glaucophytes Gloeochaete wittrockiana and Cyanoptyche gloeocystis: multilocus phylogenetics suggests a monophyletic archaeplastida.</title>
        <authorList>
            <person name="Jackson C."/>
            <person name="Reyes-Prieto A."/>
        </authorList>
    </citation>
    <scope>NUCLEOTIDE SEQUENCE</scope>
    <source>
        <strain evidence="2">SAG 4.97</strain>
    </source>
</reference>
<accession>A0A096Y6Y7</accession>
<reference evidence="2" key="2">
    <citation type="submission" date="2014-05" db="EMBL/GenBank/DDBJ databases">
        <authorList>
            <person name="Jackson C.J."/>
            <person name="Reyes-Prieto A."/>
        </authorList>
    </citation>
    <scope>NUCLEOTIDE SEQUENCE</scope>
    <source>
        <strain evidence="2">SAG 4.97</strain>
    </source>
</reference>
<proteinExistence type="predicted"/>
<keyword evidence="2" id="KW-0496">Mitochondrion</keyword>
<dbReference type="RefSeq" id="YP_009092504.1">
    <property type="nucleotide sequence ID" value="NC_025294.1"/>
</dbReference>
<keyword evidence="1" id="KW-0812">Transmembrane</keyword>
<keyword evidence="1" id="KW-0472">Membrane</keyword>
<evidence type="ECO:0000313" key="2">
    <source>
        <dbReference type="EMBL" id="AIM52090.1"/>
    </source>
</evidence>
<dbReference type="AlphaFoldDB" id="A0A096Y6Y7"/>
<dbReference type="GeneID" id="20833000"/>
<name>A0A096Y6Y7_9EUKA</name>
<dbReference type="InterPro" id="IPR036838">
    <property type="entry name" value="Ribosomal_uS10_dom_sf"/>
</dbReference>
<dbReference type="Gene3D" id="3.30.70.600">
    <property type="entry name" value="Ribosomal protein S10 domain"/>
    <property type="match status" value="1"/>
</dbReference>
<sequence>MECLNSFIKKLFEKRVSINTKKEIKKLIVLKSPFIDKKSYEQYKSYNVVSFYKIDNIIINNKILNFLNVLFYNVPCNIFITIRIFKYM</sequence>
<geneLocation type="mitochondrion" evidence="2"/>
<keyword evidence="2" id="KW-0687">Ribonucleoprotein</keyword>
<dbReference type="SUPFAM" id="SSF54999">
    <property type="entry name" value="Ribosomal protein S10"/>
    <property type="match status" value="1"/>
</dbReference>
<feature type="transmembrane region" description="Helical" evidence="1">
    <location>
        <begin position="63"/>
        <end position="85"/>
    </location>
</feature>
<keyword evidence="1" id="KW-1133">Transmembrane helix</keyword>
<gene>
    <name evidence="2" type="primary">rps10</name>
</gene>
<dbReference type="GO" id="GO:0005840">
    <property type="term" value="C:ribosome"/>
    <property type="evidence" value="ECO:0007669"/>
    <property type="project" value="UniProtKB-KW"/>
</dbReference>
<evidence type="ECO:0000256" key="1">
    <source>
        <dbReference type="SAM" id="Phobius"/>
    </source>
</evidence>
<keyword evidence="2" id="KW-0689">Ribosomal protein</keyword>
<organism evidence="2">
    <name type="scientific">Cyanoptyche gloeocystis</name>
    <dbReference type="NCBI Taxonomy" id="77922"/>
    <lineage>
        <taxon>Eukaryota</taxon>
        <taxon>Glaucocystophyceae</taxon>
        <taxon>Glaucocystophyceae incertae sedis</taxon>
        <taxon>Cyanoptyche</taxon>
    </lineage>
</organism>
<protein>
    <submittedName>
        <fullName evidence="2">Ribosomal protein S10</fullName>
    </submittedName>
</protein>